<organism evidence="3 4">
    <name type="scientific">Inhella gelatinilytica</name>
    <dbReference type="NCBI Taxonomy" id="2795030"/>
    <lineage>
        <taxon>Bacteria</taxon>
        <taxon>Pseudomonadati</taxon>
        <taxon>Pseudomonadota</taxon>
        <taxon>Betaproteobacteria</taxon>
        <taxon>Burkholderiales</taxon>
        <taxon>Sphaerotilaceae</taxon>
        <taxon>Inhella</taxon>
    </lineage>
</organism>
<dbReference type="AlphaFoldDB" id="A0A931NEE3"/>
<sequence length="186" mass="20019">MNLSALTLSLGALLLSPIALSQSLAPGGEVVFVSKQMGVPVEGRFKSFKLDRLQFDPKRPEAAQLSLSIQLKSASLGTPEVEAELAKPEWFDSTKHPDAQFLAQTVRAVGPARFEASGRLSLKGQTRPLTVVFQLQPQGPITLAGGQFTLLRSDWKIGSGDWADASLVAHEVQVRFKFPLSGLAPL</sequence>
<feature type="signal peptide" evidence="1">
    <location>
        <begin position="1"/>
        <end position="21"/>
    </location>
</feature>
<feature type="chain" id="PRO_5036861545" evidence="1">
    <location>
        <begin position="22"/>
        <end position="186"/>
    </location>
</feature>
<reference evidence="3" key="1">
    <citation type="submission" date="2020-12" db="EMBL/GenBank/DDBJ databases">
        <title>The genome sequence of Inhella sp. 4Y17.</title>
        <authorList>
            <person name="Liu Y."/>
        </authorList>
    </citation>
    <scope>NUCLEOTIDE SEQUENCE</scope>
    <source>
        <strain evidence="3">4Y10</strain>
    </source>
</reference>
<dbReference type="InterPro" id="IPR007372">
    <property type="entry name" value="Lipid/polyisoprenoid-bd_YceI"/>
</dbReference>
<proteinExistence type="predicted"/>
<dbReference type="SMART" id="SM00867">
    <property type="entry name" value="YceI"/>
    <property type="match status" value="1"/>
</dbReference>
<dbReference type="InterPro" id="IPR036761">
    <property type="entry name" value="TTHA0802/YceI-like_sf"/>
</dbReference>
<evidence type="ECO:0000313" key="4">
    <source>
        <dbReference type="Proteomes" id="UP000620139"/>
    </source>
</evidence>
<dbReference type="Proteomes" id="UP000620139">
    <property type="component" value="Unassembled WGS sequence"/>
</dbReference>
<evidence type="ECO:0000259" key="2">
    <source>
        <dbReference type="SMART" id="SM00867"/>
    </source>
</evidence>
<protein>
    <submittedName>
        <fullName evidence="3">YceI family protein</fullName>
    </submittedName>
</protein>
<evidence type="ECO:0000313" key="3">
    <source>
        <dbReference type="EMBL" id="MBH9553594.1"/>
    </source>
</evidence>
<dbReference type="RefSeq" id="WP_198101213.1">
    <property type="nucleotide sequence ID" value="NZ_JAEDAL010000006.1"/>
</dbReference>
<dbReference type="PANTHER" id="PTHR34406">
    <property type="entry name" value="PROTEIN YCEI"/>
    <property type="match status" value="1"/>
</dbReference>
<keyword evidence="1" id="KW-0732">Signal</keyword>
<dbReference type="SUPFAM" id="SSF101874">
    <property type="entry name" value="YceI-like"/>
    <property type="match status" value="1"/>
</dbReference>
<gene>
    <name evidence="3" type="ORF">I7X43_12155</name>
</gene>
<dbReference type="EMBL" id="JAEDAL010000006">
    <property type="protein sequence ID" value="MBH9553594.1"/>
    <property type="molecule type" value="Genomic_DNA"/>
</dbReference>
<dbReference type="Gene3D" id="2.40.128.110">
    <property type="entry name" value="Lipid/polyisoprenoid-binding, YceI-like"/>
    <property type="match status" value="1"/>
</dbReference>
<feature type="domain" description="Lipid/polyisoprenoid-binding YceI-like" evidence="2">
    <location>
        <begin position="21"/>
        <end position="181"/>
    </location>
</feature>
<evidence type="ECO:0000256" key="1">
    <source>
        <dbReference type="SAM" id="SignalP"/>
    </source>
</evidence>
<keyword evidence="4" id="KW-1185">Reference proteome</keyword>
<dbReference type="PANTHER" id="PTHR34406:SF1">
    <property type="entry name" value="PROTEIN YCEI"/>
    <property type="match status" value="1"/>
</dbReference>
<name>A0A931NEE3_9BURK</name>
<accession>A0A931NEE3</accession>
<comment type="caution">
    <text evidence="3">The sequence shown here is derived from an EMBL/GenBank/DDBJ whole genome shotgun (WGS) entry which is preliminary data.</text>
</comment>
<dbReference type="Pfam" id="PF04264">
    <property type="entry name" value="YceI"/>
    <property type="match status" value="1"/>
</dbReference>